<keyword evidence="1" id="KW-0812">Transmembrane</keyword>
<dbReference type="AlphaFoldDB" id="A0AAW1PDG4"/>
<evidence type="ECO:0000313" key="3">
    <source>
        <dbReference type="Proteomes" id="UP001489004"/>
    </source>
</evidence>
<gene>
    <name evidence="2" type="ORF">WJX72_008382</name>
</gene>
<keyword evidence="1" id="KW-0472">Membrane</keyword>
<sequence length="97" mass="10767">MKGRLPHSIDLVPTARVVMAGESSLARPDFIDSSHLQKMRDAQKWYQQQQAQKGFVHLIGKNDRITNIVVPGALSAVAGYFLINGLYHLYTGTGRSE</sequence>
<protein>
    <submittedName>
        <fullName evidence="2">Uncharacterized protein</fullName>
    </submittedName>
</protein>
<accession>A0AAW1PDG4</accession>
<dbReference type="Proteomes" id="UP001489004">
    <property type="component" value="Unassembled WGS sequence"/>
</dbReference>
<reference evidence="2 3" key="1">
    <citation type="journal article" date="2024" name="Nat. Commun.">
        <title>Phylogenomics reveals the evolutionary origins of lichenization in chlorophyte algae.</title>
        <authorList>
            <person name="Puginier C."/>
            <person name="Libourel C."/>
            <person name="Otte J."/>
            <person name="Skaloud P."/>
            <person name="Haon M."/>
            <person name="Grisel S."/>
            <person name="Petersen M."/>
            <person name="Berrin J.G."/>
            <person name="Delaux P.M."/>
            <person name="Dal Grande F."/>
            <person name="Keller J."/>
        </authorList>
    </citation>
    <scope>NUCLEOTIDE SEQUENCE [LARGE SCALE GENOMIC DNA]</scope>
    <source>
        <strain evidence="2 3">SAG 2043</strain>
    </source>
</reference>
<organism evidence="2 3">
    <name type="scientific">[Myrmecia] bisecta</name>
    <dbReference type="NCBI Taxonomy" id="41462"/>
    <lineage>
        <taxon>Eukaryota</taxon>
        <taxon>Viridiplantae</taxon>
        <taxon>Chlorophyta</taxon>
        <taxon>core chlorophytes</taxon>
        <taxon>Trebouxiophyceae</taxon>
        <taxon>Trebouxiales</taxon>
        <taxon>Trebouxiaceae</taxon>
        <taxon>Myrmecia</taxon>
    </lineage>
</organism>
<proteinExistence type="predicted"/>
<name>A0AAW1PDG4_9CHLO</name>
<comment type="caution">
    <text evidence="2">The sequence shown here is derived from an EMBL/GenBank/DDBJ whole genome shotgun (WGS) entry which is preliminary data.</text>
</comment>
<evidence type="ECO:0000313" key="2">
    <source>
        <dbReference type="EMBL" id="KAK9807759.1"/>
    </source>
</evidence>
<keyword evidence="3" id="KW-1185">Reference proteome</keyword>
<evidence type="ECO:0000256" key="1">
    <source>
        <dbReference type="SAM" id="Phobius"/>
    </source>
</evidence>
<dbReference type="EMBL" id="JALJOR010000012">
    <property type="protein sequence ID" value="KAK9807759.1"/>
    <property type="molecule type" value="Genomic_DNA"/>
</dbReference>
<keyword evidence="1" id="KW-1133">Transmembrane helix</keyword>
<feature type="transmembrane region" description="Helical" evidence="1">
    <location>
        <begin position="68"/>
        <end position="90"/>
    </location>
</feature>